<evidence type="ECO:0000259" key="1">
    <source>
        <dbReference type="Pfam" id="PF01636"/>
    </source>
</evidence>
<evidence type="ECO:0000313" key="2">
    <source>
        <dbReference type="EMBL" id="KAF2241458.1"/>
    </source>
</evidence>
<dbReference type="GeneID" id="54585698"/>
<dbReference type="InterPro" id="IPR051678">
    <property type="entry name" value="AGP_Transferase"/>
</dbReference>
<dbReference type="OrthoDB" id="8300194at2759"/>
<dbReference type="InterPro" id="IPR011009">
    <property type="entry name" value="Kinase-like_dom_sf"/>
</dbReference>
<keyword evidence="2" id="KW-0808">Transferase</keyword>
<proteinExistence type="predicted"/>
<dbReference type="Pfam" id="PF01636">
    <property type="entry name" value="APH"/>
    <property type="match status" value="1"/>
</dbReference>
<feature type="domain" description="Aminoglycoside phosphotransferase" evidence="1">
    <location>
        <begin position="89"/>
        <end position="290"/>
    </location>
</feature>
<dbReference type="SUPFAM" id="SSF56112">
    <property type="entry name" value="Protein kinase-like (PK-like)"/>
    <property type="match status" value="1"/>
</dbReference>
<dbReference type="PANTHER" id="PTHR21310">
    <property type="entry name" value="AMINOGLYCOSIDE PHOSPHOTRANSFERASE-RELATED-RELATED"/>
    <property type="match status" value="1"/>
</dbReference>
<name>A0A6A6HUM2_9PLEO</name>
<dbReference type="InterPro" id="IPR002575">
    <property type="entry name" value="Aminoglycoside_PTrfase"/>
</dbReference>
<protein>
    <submittedName>
        <fullName evidence="2">Kinase-like protein</fullName>
    </submittedName>
</protein>
<dbReference type="AlphaFoldDB" id="A0A6A6HUM2"/>
<accession>A0A6A6HUM2</accession>
<keyword evidence="3" id="KW-1185">Reference proteome</keyword>
<sequence length="316" mass="36249">MPICALTPSVYSYYTFLSSCRVRDLLSRDMASAESPHIESRLRKQALRLLTLTVTKLATQRCLRKLFTHSGGAIFYLNFCIKFGDSVTLAEANALRFIAKHTSIPVPRVYHAFTHQGRTYLLMERIRGETIAKRWHSLSDTSKSLVFSQLKRMIEELRSIPSQVSSVSNLEGGPIYDCRLPRTSSWGPFGTLSDFHLALRNDVTLESLKAQSHNLLSPAAISDITRLVVFHESVIRPPVLTHGDLSSFNILLRDDKVVGIIDWETAGWLPYYWEYTTAWHANPQNYFWQKEVGNFLEPQEEELSMERIRRTYFGEI</sequence>
<dbReference type="Gene3D" id="3.90.1200.10">
    <property type="match status" value="1"/>
</dbReference>
<dbReference type="Proteomes" id="UP000800094">
    <property type="component" value="Unassembled WGS sequence"/>
</dbReference>
<keyword evidence="2" id="KW-0418">Kinase</keyword>
<organism evidence="2 3">
    <name type="scientific">Trematosphaeria pertusa</name>
    <dbReference type="NCBI Taxonomy" id="390896"/>
    <lineage>
        <taxon>Eukaryota</taxon>
        <taxon>Fungi</taxon>
        <taxon>Dikarya</taxon>
        <taxon>Ascomycota</taxon>
        <taxon>Pezizomycotina</taxon>
        <taxon>Dothideomycetes</taxon>
        <taxon>Pleosporomycetidae</taxon>
        <taxon>Pleosporales</taxon>
        <taxon>Massarineae</taxon>
        <taxon>Trematosphaeriaceae</taxon>
        <taxon>Trematosphaeria</taxon>
    </lineage>
</organism>
<gene>
    <name evidence="2" type="ORF">BU26DRAFT_556227</name>
</gene>
<dbReference type="EMBL" id="ML987212">
    <property type="protein sequence ID" value="KAF2241458.1"/>
    <property type="molecule type" value="Genomic_DNA"/>
</dbReference>
<dbReference type="GO" id="GO:0016301">
    <property type="term" value="F:kinase activity"/>
    <property type="evidence" value="ECO:0007669"/>
    <property type="project" value="UniProtKB-KW"/>
</dbReference>
<evidence type="ECO:0000313" key="3">
    <source>
        <dbReference type="Proteomes" id="UP000800094"/>
    </source>
</evidence>
<reference evidence="2" key="1">
    <citation type="journal article" date="2020" name="Stud. Mycol.">
        <title>101 Dothideomycetes genomes: a test case for predicting lifestyles and emergence of pathogens.</title>
        <authorList>
            <person name="Haridas S."/>
            <person name="Albert R."/>
            <person name="Binder M."/>
            <person name="Bloem J."/>
            <person name="Labutti K."/>
            <person name="Salamov A."/>
            <person name="Andreopoulos B."/>
            <person name="Baker S."/>
            <person name="Barry K."/>
            <person name="Bills G."/>
            <person name="Bluhm B."/>
            <person name="Cannon C."/>
            <person name="Castanera R."/>
            <person name="Culley D."/>
            <person name="Daum C."/>
            <person name="Ezra D."/>
            <person name="Gonzalez J."/>
            <person name="Henrissat B."/>
            <person name="Kuo A."/>
            <person name="Liang C."/>
            <person name="Lipzen A."/>
            <person name="Lutzoni F."/>
            <person name="Magnuson J."/>
            <person name="Mondo S."/>
            <person name="Nolan M."/>
            <person name="Ohm R."/>
            <person name="Pangilinan J."/>
            <person name="Park H.-J."/>
            <person name="Ramirez L."/>
            <person name="Alfaro M."/>
            <person name="Sun H."/>
            <person name="Tritt A."/>
            <person name="Yoshinaga Y."/>
            <person name="Zwiers L.-H."/>
            <person name="Turgeon B."/>
            <person name="Goodwin S."/>
            <person name="Spatafora J."/>
            <person name="Crous P."/>
            <person name="Grigoriev I."/>
        </authorList>
    </citation>
    <scope>NUCLEOTIDE SEQUENCE</scope>
    <source>
        <strain evidence="2">CBS 122368</strain>
    </source>
</reference>
<dbReference type="RefSeq" id="XP_033676462.1">
    <property type="nucleotide sequence ID" value="XM_033832368.1"/>
</dbReference>
<dbReference type="CDD" id="cd05120">
    <property type="entry name" value="APH_ChoK_like"/>
    <property type="match status" value="1"/>
</dbReference>
<dbReference type="PANTHER" id="PTHR21310:SF55">
    <property type="entry name" value="AMINOGLYCOSIDE PHOSPHOTRANSFERASE DOMAIN-CONTAINING PROTEIN"/>
    <property type="match status" value="1"/>
</dbReference>